<evidence type="ECO:0000313" key="2">
    <source>
        <dbReference type="EMBL" id="OXA51822.1"/>
    </source>
</evidence>
<evidence type="ECO:0000256" key="1">
    <source>
        <dbReference type="SAM" id="Phobius"/>
    </source>
</evidence>
<keyword evidence="1" id="KW-0812">Transmembrane</keyword>
<dbReference type="OrthoDB" id="5800391at2759"/>
<proteinExistence type="predicted"/>
<dbReference type="EMBL" id="LNIX01000007">
    <property type="protein sequence ID" value="OXA51822.1"/>
    <property type="molecule type" value="Genomic_DNA"/>
</dbReference>
<keyword evidence="1" id="KW-1133">Transmembrane helix</keyword>
<dbReference type="AlphaFoldDB" id="A0A226E267"/>
<accession>A0A226E267</accession>
<gene>
    <name evidence="2" type="ORF">Fcan01_13416</name>
</gene>
<feature type="transmembrane region" description="Helical" evidence="1">
    <location>
        <begin position="109"/>
        <end position="130"/>
    </location>
</feature>
<dbReference type="Proteomes" id="UP000198287">
    <property type="component" value="Unassembled WGS sequence"/>
</dbReference>
<feature type="transmembrane region" description="Helical" evidence="1">
    <location>
        <begin position="711"/>
        <end position="735"/>
    </location>
</feature>
<evidence type="ECO:0008006" key="4">
    <source>
        <dbReference type="Google" id="ProtNLM"/>
    </source>
</evidence>
<feature type="transmembrane region" description="Helical" evidence="1">
    <location>
        <begin position="230"/>
        <end position="252"/>
    </location>
</feature>
<feature type="transmembrane region" description="Helical" evidence="1">
    <location>
        <begin position="649"/>
        <end position="668"/>
    </location>
</feature>
<organism evidence="2 3">
    <name type="scientific">Folsomia candida</name>
    <name type="common">Springtail</name>
    <dbReference type="NCBI Taxonomy" id="158441"/>
    <lineage>
        <taxon>Eukaryota</taxon>
        <taxon>Metazoa</taxon>
        <taxon>Ecdysozoa</taxon>
        <taxon>Arthropoda</taxon>
        <taxon>Hexapoda</taxon>
        <taxon>Collembola</taxon>
        <taxon>Entomobryomorpha</taxon>
        <taxon>Isotomoidea</taxon>
        <taxon>Isotomidae</taxon>
        <taxon>Proisotominae</taxon>
        <taxon>Folsomia</taxon>
    </lineage>
</organism>
<name>A0A226E267_FOLCA</name>
<protein>
    <recommendedName>
        <fullName evidence="4">Gustatory receptor</fullName>
    </recommendedName>
</protein>
<keyword evidence="3" id="KW-1185">Reference proteome</keyword>
<comment type="caution">
    <text evidence="2">The sequence shown here is derived from an EMBL/GenBank/DDBJ whole genome shotgun (WGS) entry which is preliminary data.</text>
</comment>
<feature type="transmembrane region" description="Helical" evidence="1">
    <location>
        <begin position="610"/>
        <end position="629"/>
    </location>
</feature>
<evidence type="ECO:0000313" key="3">
    <source>
        <dbReference type="Proteomes" id="UP000198287"/>
    </source>
</evidence>
<feature type="transmembrane region" description="Helical" evidence="1">
    <location>
        <begin position="393"/>
        <end position="416"/>
    </location>
</feature>
<feature type="transmembrane region" description="Helical" evidence="1">
    <location>
        <begin position="437"/>
        <end position="456"/>
    </location>
</feature>
<feature type="transmembrane region" description="Helical" evidence="1">
    <location>
        <begin position="282"/>
        <end position="306"/>
    </location>
</feature>
<feature type="transmembrane region" description="Helical" evidence="1">
    <location>
        <begin position="486"/>
        <end position="505"/>
    </location>
</feature>
<sequence length="748" mass="85100">MGFKKIQIATLRSHLDFIYPPQESSIIYYLCGFSSFAHYTFLSPYRIKLAKGPYRDSTGPFVLKTNILQQIGCGFLHLWSLYHGCSTFYEEVIADPGKRRRIRDDPSQLFAMANHSVYVMITCSVSYVMWFKRKIILNLYQEAYKFCPISKNIPKKDVLTTSCILAGYIFFSTATTIQTVMDFCQADTEAGFVNYYSHRFVFRIINQVLNPSHYWSVRFTLSIINTMLSFILNVFSNSVVFHMSGLMFLLTYRIGREVEDYLRDNATAGLQEVVDYYMRVKAFFVVLNGTLTLLVFVFVVGVILFFSRSLLQIIEANDVATRITTGGYLCYAVFYLCLAAEGHAKVVNQLKLFGDFIFLHRNDLGYKDSTSEVLSMLSETASSPLGLKADTFLITYGLLVSVLCAVVQLSNLVTITCNSYKQLVNHRLGIRDDPTQLYGIADQVSLLCAIWGFFYLCWIRKPGLNCLYQEAYNFSPVLPKLSKLHIFKILSLCGMTTLFPFYTWISQIITITQTHGFSKVYLGHYLLGLDNAIQLSDHIWAEYTISGFVAMCPWFHLRYQDIVISSVSSFTCAIVHVLGHETSQFLQSHKHLSVMELTNYYSRLRSILKTINKVLGVQIFTFVVCVLVYFSKSFTDLLENEVVVERVSIAFYMGASVAVLSFAAEGVVQFQKLGDYIFEHRQHPGYKGNLDLVSVTTEMRMNPLGLRAHKFLISYGFIVTVLSTCLTYIVVLLQFSSSSSKDLTSLSP</sequence>
<reference evidence="2 3" key="1">
    <citation type="submission" date="2015-12" db="EMBL/GenBank/DDBJ databases">
        <title>The genome of Folsomia candida.</title>
        <authorList>
            <person name="Faddeeva A."/>
            <person name="Derks M.F."/>
            <person name="Anvar Y."/>
            <person name="Smit S."/>
            <person name="Van Straalen N."/>
            <person name="Roelofs D."/>
        </authorList>
    </citation>
    <scope>NUCLEOTIDE SEQUENCE [LARGE SCALE GENOMIC DNA]</scope>
    <source>
        <strain evidence="2 3">VU population</strain>
        <tissue evidence="2">Whole body</tissue>
    </source>
</reference>
<keyword evidence="1" id="KW-0472">Membrane</keyword>